<keyword evidence="4" id="KW-0418">Kinase</keyword>
<keyword evidence="5" id="KW-1185">Reference proteome</keyword>
<proteinExistence type="predicted"/>
<evidence type="ECO:0000259" key="3">
    <source>
        <dbReference type="PROSITE" id="PS50200"/>
    </source>
</evidence>
<dbReference type="EMBL" id="AZGZ01000008">
    <property type="protein sequence ID" value="KZZ93540.1"/>
    <property type="molecule type" value="Genomic_DNA"/>
</dbReference>
<evidence type="ECO:0000259" key="2">
    <source>
        <dbReference type="PROSITE" id="PS50105"/>
    </source>
</evidence>
<feature type="domain" description="SAM" evidence="2">
    <location>
        <begin position="1"/>
        <end position="43"/>
    </location>
</feature>
<dbReference type="InterPro" id="IPR001660">
    <property type="entry name" value="SAM"/>
</dbReference>
<feature type="compositionally biased region" description="Gly residues" evidence="1">
    <location>
        <begin position="448"/>
        <end position="459"/>
    </location>
</feature>
<feature type="compositionally biased region" description="Low complexity" evidence="1">
    <location>
        <begin position="284"/>
        <end position="295"/>
    </location>
</feature>
<dbReference type="Pfam" id="PF07647">
    <property type="entry name" value="SAM_2"/>
    <property type="match status" value="1"/>
</dbReference>
<gene>
    <name evidence="4" type="ORF">AAP_02332</name>
</gene>
<sequence>MTDNEIVGEALVALNHDELRELGISSAGHRLTILKRIYEIKRKQGVSFYKDHYVPITAEEDHDAVTKAEMAHLVQSIRQRDYRIRSVEIELRKLADDYRRMREEFLPVVKMAKDRSQPLPFQPAGSGSGGNGTLTPDYNNGGSTGGGNGKDGDSGSTLAPEKPSGSSLSRTLSKKLFPSKHSPTHPKENHDRDRAGTPVPTGNNNHDHPTLDPQATAFASTGHLPSTTSNNNSHPSPKMAMSLGGNQPSPTSPGFFGISRARTPHGDYDDLSKDRMNSPGSHKTTTPATTVTPAPSISGGTLYHTPSVRRAPGVVPSSTAAGNSTMASSSSTHHHHDIPGMETTKSFRVTMDDPCYKVLPAALKKYNINEDWRLYALYIVCGDHERCLELDEKPLILFKQLDREGRKPVFMLRRNTHAPGSSGSIHGGATKSGGGGFGGNSSSVASPGGHGGGNGGHSGGHQHQHSHHQHPHQHQSQHHQHQQQHQHTVKLPGGVL</sequence>
<evidence type="ECO:0000256" key="1">
    <source>
        <dbReference type="SAM" id="MobiDB-lite"/>
    </source>
</evidence>
<dbReference type="InterPro" id="IPR013761">
    <property type="entry name" value="SAM/pointed_sf"/>
</dbReference>
<dbReference type="Proteomes" id="UP000242877">
    <property type="component" value="Unassembled WGS sequence"/>
</dbReference>
<evidence type="ECO:0000313" key="5">
    <source>
        <dbReference type="Proteomes" id="UP000242877"/>
    </source>
</evidence>
<dbReference type="PROSITE" id="PS50200">
    <property type="entry name" value="RA"/>
    <property type="match status" value="1"/>
</dbReference>
<dbReference type="Gene3D" id="3.10.20.90">
    <property type="entry name" value="Phosphatidylinositol 3-kinase Catalytic Subunit, Chain A, domain 1"/>
    <property type="match status" value="1"/>
</dbReference>
<dbReference type="GO" id="GO:0007165">
    <property type="term" value="P:signal transduction"/>
    <property type="evidence" value="ECO:0007669"/>
    <property type="project" value="InterPro"/>
</dbReference>
<dbReference type="OrthoDB" id="445896at2759"/>
<dbReference type="InterPro" id="IPR000159">
    <property type="entry name" value="RA_dom"/>
</dbReference>
<dbReference type="VEuPathDB" id="FungiDB:AAP_02332"/>
<feature type="region of interest" description="Disordered" evidence="1">
    <location>
        <begin position="116"/>
        <end position="340"/>
    </location>
</feature>
<feature type="compositionally biased region" description="Gly residues" evidence="1">
    <location>
        <begin position="430"/>
        <end position="439"/>
    </location>
</feature>
<dbReference type="Pfam" id="PF00788">
    <property type="entry name" value="RA"/>
    <property type="match status" value="1"/>
</dbReference>
<accession>A0A166NZQ1</accession>
<reference evidence="4 5" key="1">
    <citation type="journal article" date="2016" name="Genome Biol. Evol.">
        <title>Divergent and convergent evolution of fungal pathogenicity.</title>
        <authorList>
            <person name="Shang Y."/>
            <person name="Xiao G."/>
            <person name="Zheng P."/>
            <person name="Cen K."/>
            <person name="Zhan S."/>
            <person name="Wang C."/>
        </authorList>
    </citation>
    <scope>NUCLEOTIDE SEQUENCE [LARGE SCALE GENOMIC DNA]</scope>
    <source>
        <strain evidence="4 5">ARSEF 7405</strain>
    </source>
</reference>
<feature type="compositionally biased region" description="Low complexity" evidence="1">
    <location>
        <begin position="225"/>
        <end position="237"/>
    </location>
</feature>
<feature type="region of interest" description="Disordered" evidence="1">
    <location>
        <begin position="414"/>
        <end position="496"/>
    </location>
</feature>
<comment type="caution">
    <text evidence="4">The sequence shown here is derived from an EMBL/GenBank/DDBJ whole genome shotgun (WGS) entry which is preliminary data.</text>
</comment>
<dbReference type="PROSITE" id="PS50105">
    <property type="entry name" value="SAM_DOMAIN"/>
    <property type="match status" value="1"/>
</dbReference>
<feature type="compositionally biased region" description="Basic residues" evidence="1">
    <location>
        <begin position="460"/>
        <end position="488"/>
    </location>
</feature>
<dbReference type="CDD" id="cd01786">
    <property type="entry name" value="RA_STE50"/>
    <property type="match status" value="1"/>
</dbReference>
<feature type="compositionally biased region" description="Low complexity" evidence="1">
    <location>
        <begin position="317"/>
        <end position="331"/>
    </location>
</feature>
<dbReference type="Gene3D" id="1.10.150.50">
    <property type="entry name" value="Transcription Factor, Ets-1"/>
    <property type="match status" value="1"/>
</dbReference>
<organism evidence="4 5">
    <name type="scientific">Ascosphaera apis ARSEF 7405</name>
    <dbReference type="NCBI Taxonomy" id="392613"/>
    <lineage>
        <taxon>Eukaryota</taxon>
        <taxon>Fungi</taxon>
        <taxon>Dikarya</taxon>
        <taxon>Ascomycota</taxon>
        <taxon>Pezizomycotina</taxon>
        <taxon>Eurotiomycetes</taxon>
        <taxon>Eurotiomycetidae</taxon>
        <taxon>Onygenales</taxon>
        <taxon>Ascosphaeraceae</taxon>
        <taxon>Ascosphaera</taxon>
    </lineage>
</organism>
<dbReference type="SUPFAM" id="SSF47769">
    <property type="entry name" value="SAM/Pointed domain"/>
    <property type="match status" value="1"/>
</dbReference>
<dbReference type="SUPFAM" id="SSF54236">
    <property type="entry name" value="Ubiquitin-like"/>
    <property type="match status" value="1"/>
</dbReference>
<dbReference type="SMART" id="SM00314">
    <property type="entry name" value="RA"/>
    <property type="match status" value="1"/>
</dbReference>
<name>A0A166NZQ1_9EURO</name>
<feature type="compositionally biased region" description="Basic and acidic residues" evidence="1">
    <location>
        <begin position="185"/>
        <end position="195"/>
    </location>
</feature>
<feature type="domain" description="Ras-associating" evidence="3">
    <location>
        <begin position="342"/>
        <end position="417"/>
    </location>
</feature>
<dbReference type="GO" id="GO:0016301">
    <property type="term" value="F:kinase activity"/>
    <property type="evidence" value="ECO:0007669"/>
    <property type="project" value="UniProtKB-KW"/>
</dbReference>
<keyword evidence="4" id="KW-0808">Transferase</keyword>
<feature type="compositionally biased region" description="Basic and acidic residues" evidence="1">
    <location>
        <begin position="264"/>
        <end position="276"/>
    </location>
</feature>
<protein>
    <submittedName>
        <fullName evidence="4">Protein kinase regulator Ste50</fullName>
    </submittedName>
</protein>
<dbReference type="AlphaFoldDB" id="A0A166NZQ1"/>
<dbReference type="InterPro" id="IPR029071">
    <property type="entry name" value="Ubiquitin-like_domsf"/>
</dbReference>
<evidence type="ECO:0000313" key="4">
    <source>
        <dbReference type="EMBL" id="KZZ93540.1"/>
    </source>
</evidence>